<reference evidence="2" key="1">
    <citation type="submission" date="2016-07" db="EMBL/GenBank/DDBJ databases">
        <title>Nontailed viruses are major unrecognized killers of bacteria in the ocean.</title>
        <authorList>
            <person name="Kauffman K."/>
            <person name="Hussain F."/>
            <person name="Yang J."/>
            <person name="Arevalo P."/>
            <person name="Brown J."/>
            <person name="Cutler M."/>
            <person name="Kelly L."/>
            <person name="Polz M.F."/>
        </authorList>
    </citation>
    <scope>NUCLEOTIDE SEQUENCE [LARGE SCALE GENOMIC DNA]</scope>
    <source>
        <strain evidence="2">10N.261.55.E11</strain>
    </source>
</reference>
<dbReference type="AlphaFoldDB" id="A0A2N7FJK8"/>
<gene>
    <name evidence="1" type="ORF">BCU17_13065</name>
</gene>
<dbReference type="Proteomes" id="UP000235330">
    <property type="component" value="Unassembled WGS sequence"/>
</dbReference>
<name>A0A2N7FJK8_VIBSP</name>
<evidence type="ECO:0000313" key="1">
    <source>
        <dbReference type="EMBL" id="PMJ69465.1"/>
    </source>
</evidence>
<dbReference type="EMBL" id="MCWU01000010">
    <property type="protein sequence ID" value="PMJ69465.1"/>
    <property type="molecule type" value="Genomic_DNA"/>
</dbReference>
<accession>A0A2N7FJK8</accession>
<comment type="caution">
    <text evidence="1">The sequence shown here is derived from an EMBL/GenBank/DDBJ whole genome shotgun (WGS) entry which is preliminary data.</text>
</comment>
<proteinExistence type="predicted"/>
<organism evidence="1 2">
    <name type="scientific">Vibrio splendidus</name>
    <dbReference type="NCBI Taxonomy" id="29497"/>
    <lineage>
        <taxon>Bacteria</taxon>
        <taxon>Pseudomonadati</taxon>
        <taxon>Pseudomonadota</taxon>
        <taxon>Gammaproteobacteria</taxon>
        <taxon>Vibrionales</taxon>
        <taxon>Vibrionaceae</taxon>
        <taxon>Vibrio</taxon>
    </lineage>
</organism>
<protein>
    <submittedName>
        <fullName evidence="1">Uncharacterized protein</fullName>
    </submittedName>
</protein>
<evidence type="ECO:0000313" key="2">
    <source>
        <dbReference type="Proteomes" id="UP000235330"/>
    </source>
</evidence>
<sequence length="361" mass="40996">MCVFFQPWKGLKPQDKVVYFHWLLYIGKGRGKSLSIAEIAVALQIKESTIRGSVARLCSSRKCNNVNSNDGRISYTPFPPPSLDVFPSLGEDKLASIRDILGVKQNLSNERAETLSKRLLKAILVSLSDDLGVIESVSFSYLSFITGMTVQRLRRYKNELVDDGFILKFVTGGNAPTLYKKVSSICIIDPKIFGGSRIELKEFRVEKLLSCEPNQQVKSGLQQGKKELSFLVDEINRHKLAGRLHHFFDELVSQSIRDKLIPEYQSRCRKIISMTNLESINNSLRNRWTRDISLFSDFFLSIVRQQIIKGESKGPFDIYFIRTETSCYLLSNIGGTYSGEIKEIDDSVVFKPDSSEKPWVI</sequence>